<gene>
    <name evidence="11" type="ORF">DCS_03448</name>
</gene>
<dbReference type="GO" id="GO:0006351">
    <property type="term" value="P:DNA-templated transcription"/>
    <property type="evidence" value="ECO:0007669"/>
    <property type="project" value="InterPro"/>
</dbReference>
<evidence type="ECO:0000256" key="8">
    <source>
        <dbReference type="ARBA" id="ARBA00023242"/>
    </source>
</evidence>
<comment type="similarity">
    <text evidence="2">Belongs to the archaeal RpoM/eukaryotic RPA12/RPB9/RPC11 RNA polymerase family.</text>
</comment>
<dbReference type="InterPro" id="IPR001529">
    <property type="entry name" value="Zn_ribbon_RPB9"/>
</dbReference>
<evidence type="ECO:0000313" key="11">
    <source>
        <dbReference type="EMBL" id="KYK56448.1"/>
    </source>
</evidence>
<evidence type="ECO:0000256" key="4">
    <source>
        <dbReference type="ARBA" id="ARBA00022723"/>
    </source>
</evidence>
<evidence type="ECO:0000313" key="12">
    <source>
        <dbReference type="Proteomes" id="UP000076580"/>
    </source>
</evidence>
<keyword evidence="12" id="KW-1185">Reference proteome</keyword>
<dbReference type="OrthoDB" id="282270at2759"/>
<name>A0A151GH97_DRECN</name>
<keyword evidence="8" id="KW-0539">Nucleus</keyword>
<dbReference type="EMBL" id="LAYC01000002">
    <property type="protein sequence ID" value="KYK56448.1"/>
    <property type="molecule type" value="Genomic_DNA"/>
</dbReference>
<dbReference type="GO" id="GO:0005730">
    <property type="term" value="C:nucleolus"/>
    <property type="evidence" value="ECO:0007669"/>
    <property type="project" value="UniProtKB-SubCell"/>
</dbReference>
<evidence type="ECO:0000259" key="10">
    <source>
        <dbReference type="SMART" id="SM00661"/>
    </source>
</evidence>
<comment type="subcellular location">
    <subcellularLocation>
        <location evidence="1">Nucleus</location>
        <location evidence="1">Nucleolus</location>
    </subcellularLocation>
</comment>
<evidence type="ECO:0000256" key="2">
    <source>
        <dbReference type="ARBA" id="ARBA00008925"/>
    </source>
</evidence>
<reference evidence="11 12" key="1">
    <citation type="journal article" date="2016" name="Sci. Rep.">
        <title>Insights into Adaptations to a Near-Obligate Nematode Endoparasitic Lifestyle from the Finished Genome of Drechmeria coniospora.</title>
        <authorList>
            <person name="Zhang L."/>
            <person name="Zhou Z."/>
            <person name="Guo Q."/>
            <person name="Fokkens L."/>
            <person name="Miskei M."/>
            <person name="Pocsi I."/>
            <person name="Zhang W."/>
            <person name="Chen M."/>
            <person name="Wang L."/>
            <person name="Sun Y."/>
            <person name="Donzelli B.G."/>
            <person name="Gibson D.M."/>
            <person name="Nelson D.R."/>
            <person name="Luo J.G."/>
            <person name="Rep M."/>
            <person name="Liu H."/>
            <person name="Yang S."/>
            <person name="Wang J."/>
            <person name="Krasnoff S.B."/>
            <person name="Xu Y."/>
            <person name="Molnar I."/>
            <person name="Lin M."/>
        </authorList>
    </citation>
    <scope>NUCLEOTIDE SEQUENCE [LARGE SCALE GENOMIC DNA]</scope>
    <source>
        <strain evidence="11 12">ARSEF 6962</strain>
    </source>
</reference>
<dbReference type="GeneID" id="63716091"/>
<keyword evidence="3" id="KW-0240">DNA-directed RNA polymerase</keyword>
<keyword evidence="4" id="KW-0479">Metal-binding</keyword>
<keyword evidence="7" id="KW-0804">Transcription</keyword>
<protein>
    <submittedName>
        <fullName evidence="11">RNA polymerase M/15 kDa subunit</fullName>
    </submittedName>
</protein>
<organism evidence="11 12">
    <name type="scientific">Drechmeria coniospora</name>
    <name type="common">Nematophagous fungus</name>
    <name type="synonym">Meria coniospora</name>
    <dbReference type="NCBI Taxonomy" id="98403"/>
    <lineage>
        <taxon>Eukaryota</taxon>
        <taxon>Fungi</taxon>
        <taxon>Dikarya</taxon>
        <taxon>Ascomycota</taxon>
        <taxon>Pezizomycotina</taxon>
        <taxon>Sordariomycetes</taxon>
        <taxon>Hypocreomycetidae</taxon>
        <taxon>Hypocreales</taxon>
        <taxon>Ophiocordycipitaceae</taxon>
        <taxon>Drechmeria</taxon>
    </lineage>
</organism>
<dbReference type="Pfam" id="PF02150">
    <property type="entry name" value="Zn_ribbon_RPB9"/>
    <property type="match status" value="1"/>
</dbReference>
<dbReference type="AlphaFoldDB" id="A0A151GH97"/>
<dbReference type="SMART" id="SM00661">
    <property type="entry name" value="RPOL9"/>
    <property type="match status" value="1"/>
</dbReference>
<evidence type="ECO:0000256" key="1">
    <source>
        <dbReference type="ARBA" id="ARBA00004604"/>
    </source>
</evidence>
<feature type="region of interest" description="Disordered" evidence="9">
    <location>
        <begin position="139"/>
        <end position="167"/>
    </location>
</feature>
<evidence type="ECO:0000256" key="7">
    <source>
        <dbReference type="ARBA" id="ARBA00023163"/>
    </source>
</evidence>
<keyword evidence="6" id="KW-0862">Zinc</keyword>
<dbReference type="GO" id="GO:0008270">
    <property type="term" value="F:zinc ion binding"/>
    <property type="evidence" value="ECO:0007669"/>
    <property type="project" value="UniProtKB-KW"/>
</dbReference>
<keyword evidence="5" id="KW-0863">Zinc-finger</keyword>
<evidence type="ECO:0000256" key="5">
    <source>
        <dbReference type="ARBA" id="ARBA00022771"/>
    </source>
</evidence>
<evidence type="ECO:0000256" key="9">
    <source>
        <dbReference type="SAM" id="MobiDB-lite"/>
    </source>
</evidence>
<dbReference type="STRING" id="98403.A0A151GH97"/>
<feature type="domain" description="DNA-directed RNA polymerase II subunit RPB9-like zinc ribbon" evidence="10">
    <location>
        <begin position="22"/>
        <end position="75"/>
    </location>
</feature>
<dbReference type="FunFam" id="2.20.25.10:FF:000008">
    <property type="entry name" value="DNA-directed RNA polymerase II subunit RPB9"/>
    <property type="match status" value="1"/>
</dbReference>
<accession>A0A151GH97</accession>
<evidence type="ECO:0000256" key="3">
    <source>
        <dbReference type="ARBA" id="ARBA00022478"/>
    </source>
</evidence>
<dbReference type="InParanoid" id="A0A151GH97"/>
<dbReference type="GO" id="GO:0005665">
    <property type="term" value="C:RNA polymerase II, core complex"/>
    <property type="evidence" value="ECO:0007669"/>
    <property type="project" value="UniProtKB-ARBA"/>
</dbReference>
<sequence length="232" mass="25126">MASPQSTSSQDAPKALEQITFRFCSECSNMLYPQEDEHAHELKFTCRTCQFTENAQSTCVFRNILNNSAGETAGVTQDVASDPTVSQAPLVCLGCDFPITCVKCAAYAECAFLVVRGALPDDDVESGLDWDDLVDDDVNLDPNHETSRASTTNGIQSGVRKTDRAPANSHDVHDAFTYVLSTHGASTTADASSPPASITRHHEVSPGHVLGHASQGYRWLSDAFYNSMDVKF</sequence>
<proteinExistence type="inferred from homology"/>
<evidence type="ECO:0000256" key="6">
    <source>
        <dbReference type="ARBA" id="ARBA00022833"/>
    </source>
</evidence>
<dbReference type="Gene3D" id="2.20.25.10">
    <property type="match status" value="1"/>
</dbReference>
<dbReference type="RefSeq" id="XP_040655800.1">
    <property type="nucleotide sequence ID" value="XM_040800767.1"/>
</dbReference>
<dbReference type="SUPFAM" id="SSF57783">
    <property type="entry name" value="Zinc beta-ribbon"/>
    <property type="match status" value="1"/>
</dbReference>
<dbReference type="Proteomes" id="UP000076580">
    <property type="component" value="Chromosome 02"/>
</dbReference>
<comment type="caution">
    <text evidence="11">The sequence shown here is derived from an EMBL/GenBank/DDBJ whole genome shotgun (WGS) entry which is preliminary data.</text>
</comment>